<comment type="caution">
    <text evidence="2">The sequence shown here is derived from an EMBL/GenBank/DDBJ whole genome shotgun (WGS) entry which is preliminary data.</text>
</comment>
<dbReference type="EMBL" id="JAHRHJ020000003">
    <property type="protein sequence ID" value="KAH9321916.1"/>
    <property type="molecule type" value="Genomic_DNA"/>
</dbReference>
<name>A0AA38GF36_TAXCH</name>
<reference evidence="2 3" key="1">
    <citation type="journal article" date="2021" name="Nat. Plants">
        <title>The Taxus genome provides insights into paclitaxel biosynthesis.</title>
        <authorList>
            <person name="Xiong X."/>
            <person name="Gou J."/>
            <person name="Liao Q."/>
            <person name="Li Y."/>
            <person name="Zhou Q."/>
            <person name="Bi G."/>
            <person name="Li C."/>
            <person name="Du R."/>
            <person name="Wang X."/>
            <person name="Sun T."/>
            <person name="Guo L."/>
            <person name="Liang H."/>
            <person name="Lu P."/>
            <person name="Wu Y."/>
            <person name="Zhang Z."/>
            <person name="Ro D.K."/>
            <person name="Shang Y."/>
            <person name="Huang S."/>
            <person name="Yan J."/>
        </authorList>
    </citation>
    <scope>NUCLEOTIDE SEQUENCE [LARGE SCALE GENOMIC DNA]</scope>
    <source>
        <strain evidence="2">Ta-2019</strain>
    </source>
</reference>
<dbReference type="Proteomes" id="UP000824469">
    <property type="component" value="Unassembled WGS sequence"/>
</dbReference>
<dbReference type="AlphaFoldDB" id="A0AA38GF36"/>
<feature type="region of interest" description="Disordered" evidence="1">
    <location>
        <begin position="40"/>
        <end position="66"/>
    </location>
</feature>
<sequence length="399" mass="46239">MEVRQKSFPWNMDSDLLRTMITTHQQMIWTMQQIMQRMNVDRSRDRRNSLRVRQDQRPRSSSSFSIHKVLTPQDKEAEVISIFEEYNILPQDVKENFPFMNYMDMHPSIGYKTEQARKEYHTIASKWLIRGRNRKTSHIDDTTLHERALVSSNSKERPMIWEEVDACNESVKEDPKSLIWDSINLSPYSHEMAALTHGEKNEEESTNVGIQSTCAGYENSTEDALVKLEDMAKEYDRYSDFYDSSHVSLPHHERMLILHEDDNAMGSSIGGIQELGVKNGFCVMNSSHKNSDFLYQAWEDVTKTQLLCDMWSQKAKEARLVAANARQHLQGVKEKINLINIARQKRIDECVEEDMPSHLSQQLVHNNIHPIPDKNEGELVQQSQAIVKSKIDMDVGDTP</sequence>
<accession>A0AA38GF36</accession>
<protein>
    <submittedName>
        <fullName evidence="2">Uncharacterized protein</fullName>
    </submittedName>
</protein>
<organism evidence="2 3">
    <name type="scientific">Taxus chinensis</name>
    <name type="common">Chinese yew</name>
    <name type="synonym">Taxus wallichiana var. chinensis</name>
    <dbReference type="NCBI Taxonomy" id="29808"/>
    <lineage>
        <taxon>Eukaryota</taxon>
        <taxon>Viridiplantae</taxon>
        <taxon>Streptophyta</taxon>
        <taxon>Embryophyta</taxon>
        <taxon>Tracheophyta</taxon>
        <taxon>Spermatophyta</taxon>
        <taxon>Pinopsida</taxon>
        <taxon>Pinidae</taxon>
        <taxon>Conifers II</taxon>
        <taxon>Cupressales</taxon>
        <taxon>Taxaceae</taxon>
        <taxon>Taxus</taxon>
    </lineage>
</organism>
<proteinExistence type="predicted"/>
<evidence type="ECO:0000313" key="3">
    <source>
        <dbReference type="Proteomes" id="UP000824469"/>
    </source>
</evidence>
<evidence type="ECO:0000256" key="1">
    <source>
        <dbReference type="SAM" id="MobiDB-lite"/>
    </source>
</evidence>
<evidence type="ECO:0000313" key="2">
    <source>
        <dbReference type="EMBL" id="KAH9321916.1"/>
    </source>
</evidence>
<feature type="non-terminal residue" evidence="2">
    <location>
        <position position="399"/>
    </location>
</feature>
<gene>
    <name evidence="2" type="ORF">KI387_016555</name>
</gene>
<feature type="compositionally biased region" description="Basic and acidic residues" evidence="1">
    <location>
        <begin position="40"/>
        <end position="58"/>
    </location>
</feature>
<keyword evidence="3" id="KW-1185">Reference proteome</keyword>